<feature type="transmembrane region" description="Helical" evidence="8">
    <location>
        <begin position="40"/>
        <end position="59"/>
    </location>
</feature>
<evidence type="ECO:0000256" key="8">
    <source>
        <dbReference type="HAMAP-Rule" id="MF_01521"/>
    </source>
</evidence>
<accession>A0ABR7ICW9</accession>
<dbReference type="EMBL" id="JACOQH010000010">
    <property type="protein sequence ID" value="MBC5754781.1"/>
    <property type="molecule type" value="Genomic_DNA"/>
</dbReference>
<keyword evidence="10" id="KW-1185">Reference proteome</keyword>
<organism evidence="9 10">
    <name type="scientific">Roseburia yibonii</name>
    <dbReference type="NCBI Taxonomy" id="2763063"/>
    <lineage>
        <taxon>Bacteria</taxon>
        <taxon>Bacillati</taxon>
        <taxon>Bacillota</taxon>
        <taxon>Clostridia</taxon>
        <taxon>Lachnospirales</taxon>
        <taxon>Lachnospiraceae</taxon>
        <taxon>Roseburia</taxon>
    </lineage>
</organism>
<evidence type="ECO:0000256" key="7">
    <source>
        <dbReference type="ARBA" id="ARBA00023211"/>
    </source>
</evidence>
<keyword evidence="7 8" id="KW-0464">Manganese</keyword>
<sequence length="193" mass="20913">MALFIELFLMGIGLSMDAFAVSVCKGLGMVKVNKKQTVTIGLFFGGFQALMPFIGWVLGRQFEHYIKSIDHWVAFVLLGFIGGKMMVESLKKEEDGVVKKEDVPLNIKEMFVLAVATSIDALAVGITFAFLGTPIVEAISIIGCTTFVISVGGVYIGNFFGSKYKNRAEFVGGLILVLLGLKILLEHLGILAL</sequence>
<evidence type="ECO:0000256" key="2">
    <source>
        <dbReference type="ARBA" id="ARBA00022475"/>
    </source>
</evidence>
<keyword evidence="6 8" id="KW-0472">Membrane</keyword>
<dbReference type="Proteomes" id="UP000621540">
    <property type="component" value="Unassembled WGS sequence"/>
</dbReference>
<dbReference type="Pfam" id="PF02659">
    <property type="entry name" value="Mntp"/>
    <property type="match status" value="1"/>
</dbReference>
<dbReference type="PANTHER" id="PTHR35529:SF1">
    <property type="entry name" value="MANGANESE EFFLUX PUMP MNTP-RELATED"/>
    <property type="match status" value="1"/>
</dbReference>
<evidence type="ECO:0000256" key="5">
    <source>
        <dbReference type="ARBA" id="ARBA00023065"/>
    </source>
</evidence>
<feature type="transmembrane region" description="Helical" evidence="8">
    <location>
        <begin position="6"/>
        <end position="28"/>
    </location>
</feature>
<evidence type="ECO:0000256" key="3">
    <source>
        <dbReference type="ARBA" id="ARBA00022692"/>
    </source>
</evidence>
<comment type="function">
    <text evidence="8">Probably functions as a manganese efflux pump.</text>
</comment>
<evidence type="ECO:0000313" key="10">
    <source>
        <dbReference type="Proteomes" id="UP000621540"/>
    </source>
</evidence>
<comment type="caution">
    <text evidence="9">The sequence shown here is derived from an EMBL/GenBank/DDBJ whole genome shotgun (WGS) entry which is preliminary data.</text>
</comment>
<dbReference type="InterPro" id="IPR003810">
    <property type="entry name" value="Mntp/YtaF"/>
</dbReference>
<name>A0ABR7ICW9_9FIRM</name>
<proteinExistence type="inferred from homology"/>
<keyword evidence="1 8" id="KW-0813">Transport</keyword>
<gene>
    <name evidence="8" type="primary">mntP</name>
    <name evidence="9" type="ORF">H8Z76_12315</name>
</gene>
<comment type="subcellular location">
    <subcellularLocation>
        <location evidence="8">Cell membrane</location>
        <topology evidence="8">Multi-pass membrane protein</topology>
    </subcellularLocation>
</comment>
<keyword evidence="5 8" id="KW-0406">Ion transport</keyword>
<comment type="similarity">
    <text evidence="8">Belongs to the MntP (TC 9.B.29) family.</text>
</comment>
<dbReference type="HAMAP" id="MF_01521">
    <property type="entry name" value="MntP_pump"/>
    <property type="match status" value="1"/>
</dbReference>
<evidence type="ECO:0000256" key="4">
    <source>
        <dbReference type="ARBA" id="ARBA00022989"/>
    </source>
</evidence>
<feature type="transmembrane region" description="Helical" evidence="8">
    <location>
        <begin position="111"/>
        <end position="132"/>
    </location>
</feature>
<feature type="transmembrane region" description="Helical" evidence="8">
    <location>
        <begin position="71"/>
        <end position="90"/>
    </location>
</feature>
<keyword evidence="3 8" id="KW-0812">Transmembrane</keyword>
<evidence type="ECO:0000313" key="9">
    <source>
        <dbReference type="EMBL" id="MBC5754781.1"/>
    </source>
</evidence>
<evidence type="ECO:0000256" key="6">
    <source>
        <dbReference type="ARBA" id="ARBA00023136"/>
    </source>
</evidence>
<evidence type="ECO:0000256" key="1">
    <source>
        <dbReference type="ARBA" id="ARBA00022448"/>
    </source>
</evidence>
<feature type="transmembrane region" description="Helical" evidence="8">
    <location>
        <begin position="138"/>
        <end position="158"/>
    </location>
</feature>
<feature type="transmembrane region" description="Helical" evidence="8">
    <location>
        <begin position="170"/>
        <end position="192"/>
    </location>
</feature>
<dbReference type="PANTHER" id="PTHR35529">
    <property type="entry name" value="MANGANESE EFFLUX PUMP MNTP-RELATED"/>
    <property type="match status" value="1"/>
</dbReference>
<keyword evidence="2 8" id="KW-1003">Cell membrane</keyword>
<dbReference type="RefSeq" id="WP_022514332.1">
    <property type="nucleotide sequence ID" value="NZ_JACOQH010000010.1"/>
</dbReference>
<dbReference type="InterPro" id="IPR022929">
    <property type="entry name" value="Put_MntP"/>
</dbReference>
<keyword evidence="4 8" id="KW-1133">Transmembrane helix</keyword>
<reference evidence="9 10" key="1">
    <citation type="submission" date="2020-08" db="EMBL/GenBank/DDBJ databases">
        <title>Genome public.</title>
        <authorList>
            <person name="Liu C."/>
            <person name="Sun Q."/>
        </authorList>
    </citation>
    <scope>NUCLEOTIDE SEQUENCE [LARGE SCALE GENOMIC DNA]</scope>
    <source>
        <strain evidence="9 10">BX0805</strain>
    </source>
</reference>
<protein>
    <recommendedName>
        <fullName evidence="8">Putative manganese efflux pump MntP</fullName>
    </recommendedName>
</protein>